<keyword evidence="2" id="KW-0812">Transmembrane</keyword>
<keyword evidence="4" id="KW-1185">Reference proteome</keyword>
<feature type="compositionally biased region" description="Polar residues" evidence="1">
    <location>
        <begin position="54"/>
        <end position="70"/>
    </location>
</feature>
<protein>
    <submittedName>
        <fullName evidence="3">Uncharacterized protein</fullName>
    </submittedName>
</protein>
<sequence length="160" mass="18420">MKTLEQVSYINRHFLFGGYIQLSDIFLVLGVSGFYFWRIDPHLRHLGTPPRPLTSPSSQAPQRETFSFKSSPPPPHYNHSLHPNKSTTHIREQGVVKQACHKLLPCHYSLHKSRAKFVTCPLPKNSCFCVLLSHVVRKIGYLFLSLYIYKFLYVSFSPSS</sequence>
<keyword evidence="2" id="KW-0472">Membrane</keyword>
<feature type="transmembrane region" description="Helical" evidence="2">
    <location>
        <begin position="14"/>
        <end position="37"/>
    </location>
</feature>
<evidence type="ECO:0000313" key="4">
    <source>
        <dbReference type="Proteomes" id="UP001229421"/>
    </source>
</evidence>
<evidence type="ECO:0000313" key="3">
    <source>
        <dbReference type="EMBL" id="KAK1419056.1"/>
    </source>
</evidence>
<evidence type="ECO:0000256" key="2">
    <source>
        <dbReference type="SAM" id="Phobius"/>
    </source>
</evidence>
<reference evidence="3" key="1">
    <citation type="journal article" date="2023" name="bioRxiv">
        <title>Improved chromosome-level genome assembly for marigold (Tagetes erecta).</title>
        <authorList>
            <person name="Jiang F."/>
            <person name="Yuan L."/>
            <person name="Wang S."/>
            <person name="Wang H."/>
            <person name="Xu D."/>
            <person name="Wang A."/>
            <person name="Fan W."/>
        </authorList>
    </citation>
    <scope>NUCLEOTIDE SEQUENCE</scope>
    <source>
        <strain evidence="3">WSJ</strain>
        <tissue evidence="3">Leaf</tissue>
    </source>
</reference>
<keyword evidence="2" id="KW-1133">Transmembrane helix</keyword>
<dbReference type="EMBL" id="JAUHHV010000007">
    <property type="protein sequence ID" value="KAK1419056.1"/>
    <property type="molecule type" value="Genomic_DNA"/>
</dbReference>
<feature type="transmembrane region" description="Helical" evidence="2">
    <location>
        <begin position="139"/>
        <end position="156"/>
    </location>
</feature>
<dbReference type="AlphaFoldDB" id="A0AAD8NSH9"/>
<proteinExistence type="predicted"/>
<feature type="region of interest" description="Disordered" evidence="1">
    <location>
        <begin position="48"/>
        <end position="84"/>
    </location>
</feature>
<evidence type="ECO:0000256" key="1">
    <source>
        <dbReference type="SAM" id="MobiDB-lite"/>
    </source>
</evidence>
<gene>
    <name evidence="3" type="ORF">QVD17_28213</name>
</gene>
<comment type="caution">
    <text evidence="3">The sequence shown here is derived from an EMBL/GenBank/DDBJ whole genome shotgun (WGS) entry which is preliminary data.</text>
</comment>
<accession>A0AAD8NSH9</accession>
<dbReference type="Proteomes" id="UP001229421">
    <property type="component" value="Unassembled WGS sequence"/>
</dbReference>
<organism evidence="3 4">
    <name type="scientific">Tagetes erecta</name>
    <name type="common">African marigold</name>
    <dbReference type="NCBI Taxonomy" id="13708"/>
    <lineage>
        <taxon>Eukaryota</taxon>
        <taxon>Viridiplantae</taxon>
        <taxon>Streptophyta</taxon>
        <taxon>Embryophyta</taxon>
        <taxon>Tracheophyta</taxon>
        <taxon>Spermatophyta</taxon>
        <taxon>Magnoliopsida</taxon>
        <taxon>eudicotyledons</taxon>
        <taxon>Gunneridae</taxon>
        <taxon>Pentapetalae</taxon>
        <taxon>asterids</taxon>
        <taxon>campanulids</taxon>
        <taxon>Asterales</taxon>
        <taxon>Asteraceae</taxon>
        <taxon>Asteroideae</taxon>
        <taxon>Heliantheae alliance</taxon>
        <taxon>Tageteae</taxon>
        <taxon>Tagetes</taxon>
    </lineage>
</organism>
<name>A0AAD8NSH9_TARER</name>